<proteinExistence type="predicted"/>
<gene>
    <name evidence="2" type="ORF">H5410_001228</name>
</gene>
<evidence type="ECO:0000256" key="1">
    <source>
        <dbReference type="SAM" id="MobiDB-lite"/>
    </source>
</evidence>
<feature type="region of interest" description="Disordered" evidence="1">
    <location>
        <begin position="52"/>
        <end position="83"/>
    </location>
</feature>
<comment type="caution">
    <text evidence="2">The sequence shown here is derived from an EMBL/GenBank/DDBJ whole genome shotgun (WGS) entry which is preliminary data.</text>
</comment>
<keyword evidence="3" id="KW-1185">Reference proteome</keyword>
<feature type="compositionally biased region" description="Low complexity" evidence="1">
    <location>
        <begin position="64"/>
        <end position="81"/>
    </location>
</feature>
<accession>A0A9J6AZI6</accession>
<evidence type="ECO:0000313" key="2">
    <source>
        <dbReference type="EMBL" id="KAG5629511.1"/>
    </source>
</evidence>
<evidence type="ECO:0000313" key="3">
    <source>
        <dbReference type="Proteomes" id="UP000824120"/>
    </source>
</evidence>
<dbReference type="Proteomes" id="UP000824120">
    <property type="component" value="Chromosome 1"/>
</dbReference>
<feature type="compositionally biased region" description="Acidic residues" evidence="1">
    <location>
        <begin position="53"/>
        <end position="63"/>
    </location>
</feature>
<reference evidence="2 3" key="1">
    <citation type="submission" date="2020-09" db="EMBL/GenBank/DDBJ databases">
        <title>De no assembly of potato wild relative species, Solanum commersonii.</title>
        <authorList>
            <person name="Cho K."/>
        </authorList>
    </citation>
    <scope>NUCLEOTIDE SEQUENCE [LARGE SCALE GENOMIC DNA]</scope>
    <source>
        <strain evidence="2">LZ3.2</strain>
        <tissue evidence="2">Leaf</tissue>
    </source>
</reference>
<dbReference type="AlphaFoldDB" id="A0A9J6AZI6"/>
<name>A0A9J6AZI6_SOLCO</name>
<protein>
    <submittedName>
        <fullName evidence="2">Uncharacterized protein</fullName>
    </submittedName>
</protein>
<organism evidence="2 3">
    <name type="scientific">Solanum commersonii</name>
    <name type="common">Commerson's wild potato</name>
    <name type="synonym">Commerson's nightshade</name>
    <dbReference type="NCBI Taxonomy" id="4109"/>
    <lineage>
        <taxon>Eukaryota</taxon>
        <taxon>Viridiplantae</taxon>
        <taxon>Streptophyta</taxon>
        <taxon>Embryophyta</taxon>
        <taxon>Tracheophyta</taxon>
        <taxon>Spermatophyta</taxon>
        <taxon>Magnoliopsida</taxon>
        <taxon>eudicotyledons</taxon>
        <taxon>Gunneridae</taxon>
        <taxon>Pentapetalae</taxon>
        <taxon>asterids</taxon>
        <taxon>lamiids</taxon>
        <taxon>Solanales</taxon>
        <taxon>Solanaceae</taxon>
        <taxon>Solanoideae</taxon>
        <taxon>Solaneae</taxon>
        <taxon>Solanum</taxon>
    </lineage>
</organism>
<dbReference type="EMBL" id="JACXVP010000001">
    <property type="protein sequence ID" value="KAG5629511.1"/>
    <property type="molecule type" value="Genomic_DNA"/>
</dbReference>
<sequence>MISPGSFWVHLCNSGLDPCREHLQRKFGNFDEELHEDDKHDDVNVYIDSFDNNVDEYDNDETEPPLATSPTPNPSSPALAPFRCPAPFPPMHPRTKPLGPDFRSRSITGPGRVLIFLPGITSSVPSQFRPVVAGSGPSRFWSRCHAYCFTWA</sequence>